<dbReference type="Pfam" id="PF00385">
    <property type="entry name" value="Chromo"/>
    <property type="match status" value="1"/>
</dbReference>
<evidence type="ECO:0000313" key="3">
    <source>
        <dbReference type="Proteomes" id="UP001194580"/>
    </source>
</evidence>
<dbReference type="InterPro" id="IPR016197">
    <property type="entry name" value="Chromo-like_dom_sf"/>
</dbReference>
<protein>
    <recommendedName>
        <fullName evidence="1">Chromo domain-containing protein</fullName>
    </recommendedName>
</protein>
<dbReference type="Proteomes" id="UP001194580">
    <property type="component" value="Unassembled WGS sequence"/>
</dbReference>
<feature type="domain" description="Chromo" evidence="1">
    <location>
        <begin position="28"/>
        <end position="86"/>
    </location>
</feature>
<dbReference type="Gene3D" id="2.40.50.40">
    <property type="match status" value="1"/>
</dbReference>
<dbReference type="SMART" id="SM00298">
    <property type="entry name" value="CHROMO"/>
    <property type="match status" value="1"/>
</dbReference>
<dbReference type="AlphaFoldDB" id="A0AAD4D2A2"/>
<gene>
    <name evidence="2" type="ORF">BGZ95_007284</name>
</gene>
<dbReference type="SUPFAM" id="SSF54160">
    <property type="entry name" value="Chromo domain-like"/>
    <property type="match status" value="1"/>
</dbReference>
<feature type="non-terminal residue" evidence="2">
    <location>
        <position position="1"/>
    </location>
</feature>
<keyword evidence="3" id="KW-1185">Reference proteome</keyword>
<accession>A0AAD4D2A2</accession>
<name>A0AAD4D2A2_9FUNG</name>
<reference evidence="2" key="1">
    <citation type="journal article" date="2020" name="Fungal Divers.">
        <title>Resolving the Mortierellaceae phylogeny through synthesis of multi-gene phylogenetics and phylogenomics.</title>
        <authorList>
            <person name="Vandepol N."/>
            <person name="Liber J."/>
            <person name="Desiro A."/>
            <person name="Na H."/>
            <person name="Kennedy M."/>
            <person name="Barry K."/>
            <person name="Grigoriev I.V."/>
            <person name="Miller A.N."/>
            <person name="O'Donnell K."/>
            <person name="Stajich J.E."/>
            <person name="Bonito G."/>
        </authorList>
    </citation>
    <scope>NUCLEOTIDE SEQUENCE</scope>
    <source>
        <strain evidence="2">NRRL 28262</strain>
    </source>
</reference>
<evidence type="ECO:0000259" key="1">
    <source>
        <dbReference type="PROSITE" id="PS50013"/>
    </source>
</evidence>
<evidence type="ECO:0000313" key="2">
    <source>
        <dbReference type="EMBL" id="KAG0250192.1"/>
    </source>
</evidence>
<sequence>LLARNYAPEQLKAVLQSSDVPTKQADHYEVETILSHRLDKEGGKTLYTVKWKGFAESENSEIPYENFDSKKTVDLYYDRIQKINPH</sequence>
<proteinExistence type="predicted"/>
<comment type="caution">
    <text evidence="2">The sequence shown here is derived from an EMBL/GenBank/DDBJ whole genome shotgun (WGS) entry which is preliminary data.</text>
</comment>
<dbReference type="PROSITE" id="PS50013">
    <property type="entry name" value="CHROMO_2"/>
    <property type="match status" value="1"/>
</dbReference>
<dbReference type="InterPro" id="IPR023780">
    <property type="entry name" value="Chromo_domain"/>
</dbReference>
<feature type="non-terminal residue" evidence="2">
    <location>
        <position position="86"/>
    </location>
</feature>
<organism evidence="2 3">
    <name type="scientific">Linnemannia exigua</name>
    <dbReference type="NCBI Taxonomy" id="604196"/>
    <lineage>
        <taxon>Eukaryota</taxon>
        <taxon>Fungi</taxon>
        <taxon>Fungi incertae sedis</taxon>
        <taxon>Mucoromycota</taxon>
        <taxon>Mortierellomycotina</taxon>
        <taxon>Mortierellomycetes</taxon>
        <taxon>Mortierellales</taxon>
        <taxon>Mortierellaceae</taxon>
        <taxon>Linnemannia</taxon>
    </lineage>
</organism>
<dbReference type="InterPro" id="IPR000953">
    <property type="entry name" value="Chromo/chromo_shadow_dom"/>
</dbReference>
<dbReference type="EMBL" id="JAAAIL010003521">
    <property type="protein sequence ID" value="KAG0250192.1"/>
    <property type="molecule type" value="Genomic_DNA"/>
</dbReference>